<evidence type="ECO:0000313" key="3">
    <source>
        <dbReference type="Proteomes" id="UP001177003"/>
    </source>
</evidence>
<evidence type="ECO:0000313" key="2">
    <source>
        <dbReference type="EMBL" id="CAI9290953.1"/>
    </source>
</evidence>
<gene>
    <name evidence="2" type="ORF">LSALG_LOCUS30120</name>
</gene>
<name>A0AA36ECG2_LACSI</name>
<sequence length="108" mass="11401">MVSSVESCFLSELAPNLDLVLRLPNNAPLSANVSQGEERGIGSPKGTDEDKSIVVGKSMSTQIPTLLPMKTIVRTSTIITTPNANVDLSNLQKNGTSIREGGSSFVLD</sequence>
<feature type="compositionally biased region" description="Basic and acidic residues" evidence="1">
    <location>
        <begin position="36"/>
        <end position="52"/>
    </location>
</feature>
<proteinExistence type="predicted"/>
<keyword evidence="3" id="KW-1185">Reference proteome</keyword>
<feature type="region of interest" description="Disordered" evidence="1">
    <location>
        <begin position="29"/>
        <end position="52"/>
    </location>
</feature>
<protein>
    <submittedName>
        <fullName evidence="2">Uncharacterized protein</fullName>
    </submittedName>
</protein>
<dbReference type="Proteomes" id="UP001177003">
    <property type="component" value="Chromosome 6"/>
</dbReference>
<dbReference type="EMBL" id="OX465082">
    <property type="protein sequence ID" value="CAI9290953.1"/>
    <property type="molecule type" value="Genomic_DNA"/>
</dbReference>
<accession>A0AA36ECG2</accession>
<organism evidence="2 3">
    <name type="scientific">Lactuca saligna</name>
    <name type="common">Willowleaf lettuce</name>
    <dbReference type="NCBI Taxonomy" id="75948"/>
    <lineage>
        <taxon>Eukaryota</taxon>
        <taxon>Viridiplantae</taxon>
        <taxon>Streptophyta</taxon>
        <taxon>Embryophyta</taxon>
        <taxon>Tracheophyta</taxon>
        <taxon>Spermatophyta</taxon>
        <taxon>Magnoliopsida</taxon>
        <taxon>eudicotyledons</taxon>
        <taxon>Gunneridae</taxon>
        <taxon>Pentapetalae</taxon>
        <taxon>asterids</taxon>
        <taxon>campanulids</taxon>
        <taxon>Asterales</taxon>
        <taxon>Asteraceae</taxon>
        <taxon>Cichorioideae</taxon>
        <taxon>Cichorieae</taxon>
        <taxon>Lactucinae</taxon>
        <taxon>Lactuca</taxon>
    </lineage>
</organism>
<evidence type="ECO:0000256" key="1">
    <source>
        <dbReference type="SAM" id="MobiDB-lite"/>
    </source>
</evidence>
<dbReference type="AlphaFoldDB" id="A0AA36ECG2"/>
<reference evidence="2" key="1">
    <citation type="submission" date="2023-04" db="EMBL/GenBank/DDBJ databases">
        <authorList>
            <person name="Vijverberg K."/>
            <person name="Xiong W."/>
            <person name="Schranz E."/>
        </authorList>
    </citation>
    <scope>NUCLEOTIDE SEQUENCE</scope>
</reference>